<dbReference type="PANTHER" id="PTHR31147">
    <property type="entry name" value="ACYL TRANSFERASE 4"/>
    <property type="match status" value="1"/>
</dbReference>
<dbReference type="Gene3D" id="3.30.559.10">
    <property type="entry name" value="Chloramphenicol acetyltransferase-like domain"/>
    <property type="match status" value="2"/>
</dbReference>
<dbReference type="KEGG" id="zju:107404422"/>
<evidence type="ECO:0000313" key="4">
    <source>
        <dbReference type="Proteomes" id="UP001652623"/>
    </source>
</evidence>
<dbReference type="GO" id="GO:0009836">
    <property type="term" value="P:fruit ripening, climacteric"/>
    <property type="evidence" value="ECO:0007669"/>
    <property type="project" value="UniProtKB-ARBA"/>
</dbReference>
<evidence type="ECO:0000256" key="2">
    <source>
        <dbReference type="ARBA" id="ARBA00022679"/>
    </source>
</evidence>
<accession>A0A6P3YTB2</accession>
<dbReference type="PANTHER" id="PTHR31147:SF1">
    <property type="entry name" value="ACYL TRANSFERASE 4"/>
    <property type="match status" value="1"/>
</dbReference>
<name>A0A6P3YTB2_ZIZJJ</name>
<evidence type="ECO:0000313" key="5">
    <source>
        <dbReference type="RefSeq" id="XP_015866861.3"/>
    </source>
</evidence>
<dbReference type="RefSeq" id="XP_015866861.3">
    <property type="nucleotide sequence ID" value="XM_016011375.4"/>
</dbReference>
<sequence length="438" mass="48432">MATSVRVKEAIVIVPSEPTPSHVLPLSAIDSQLFLRFTIEYLLVYKPRHNANQTATLSRVKSALGKALVPYYPLAGRVRPKPDGSSLEVVCRAQGAVFIEAVSDRTVSDFDRAPRFVAQWRKLLSFQVSDVLKGAPPLVMQLTWLKDGAVAIGVGFNHCTCDGIGSAEFLNLFAELALGKCRGLADLKTKPVWDRHLLDPLVKVIKHNNNSKNINLPEFNRVQDLSGFVTRFANERLTPTSIIYNRRQLGELKNRALSSNSISFTSFEVLSGHVWRSWTRALNLPSNQIVKLLFSINIRNRVKPSLPAGYYGNGFVLGCAQSSVKDLVEKGVWYAAGLVKTAKERVNNEYVRAVVESVSESRACPDSVGVLIVSQWSRLGLERVDFGLGRPVHVGPICSDRYCLFLPVADQSDAVKVMVAVPTSASEKYEYLVKTPYS</sequence>
<dbReference type="InterPro" id="IPR050898">
    <property type="entry name" value="Plant_acyltransferase"/>
</dbReference>
<dbReference type="GeneID" id="107404422"/>
<comment type="similarity">
    <text evidence="1">Belongs to the plant acyltransferase family.</text>
</comment>
<dbReference type="GO" id="GO:0016746">
    <property type="term" value="F:acyltransferase activity"/>
    <property type="evidence" value="ECO:0007669"/>
    <property type="project" value="UniProtKB-KW"/>
</dbReference>
<evidence type="ECO:0000256" key="3">
    <source>
        <dbReference type="ARBA" id="ARBA00023315"/>
    </source>
</evidence>
<dbReference type="InterPro" id="IPR023213">
    <property type="entry name" value="CAT-like_dom_sf"/>
</dbReference>
<keyword evidence="3 5" id="KW-0012">Acyltransferase</keyword>
<proteinExistence type="inferred from homology"/>
<dbReference type="AlphaFoldDB" id="A0A6P3YTB2"/>
<reference evidence="5" key="1">
    <citation type="submission" date="2025-08" db="UniProtKB">
        <authorList>
            <consortium name="RefSeq"/>
        </authorList>
    </citation>
    <scope>IDENTIFICATION</scope>
    <source>
        <tissue evidence="5">Seedling</tissue>
    </source>
</reference>
<protein>
    <submittedName>
        <fullName evidence="5">Alcohol acyltransferase 9</fullName>
    </submittedName>
</protein>
<dbReference type="InParanoid" id="A0A6P3YTB2"/>
<dbReference type="Proteomes" id="UP001652623">
    <property type="component" value="Chromosome 8"/>
</dbReference>
<keyword evidence="2" id="KW-0808">Transferase</keyword>
<keyword evidence="4" id="KW-1185">Reference proteome</keyword>
<dbReference type="Pfam" id="PF02458">
    <property type="entry name" value="Transferase"/>
    <property type="match status" value="1"/>
</dbReference>
<organism evidence="4 5">
    <name type="scientific">Ziziphus jujuba</name>
    <name type="common">Chinese jujube</name>
    <name type="synonym">Ziziphus sativa</name>
    <dbReference type="NCBI Taxonomy" id="326968"/>
    <lineage>
        <taxon>Eukaryota</taxon>
        <taxon>Viridiplantae</taxon>
        <taxon>Streptophyta</taxon>
        <taxon>Embryophyta</taxon>
        <taxon>Tracheophyta</taxon>
        <taxon>Spermatophyta</taxon>
        <taxon>Magnoliopsida</taxon>
        <taxon>eudicotyledons</taxon>
        <taxon>Gunneridae</taxon>
        <taxon>Pentapetalae</taxon>
        <taxon>rosids</taxon>
        <taxon>fabids</taxon>
        <taxon>Rosales</taxon>
        <taxon>Rhamnaceae</taxon>
        <taxon>Paliureae</taxon>
        <taxon>Ziziphus</taxon>
    </lineage>
</organism>
<gene>
    <name evidence="5" type="primary">LOC107404422</name>
</gene>
<evidence type="ECO:0000256" key="1">
    <source>
        <dbReference type="ARBA" id="ARBA00009861"/>
    </source>
</evidence>